<comment type="subcellular location">
    <subcellularLocation>
        <location evidence="1">Cytoplasm</location>
    </subcellularLocation>
</comment>
<dbReference type="PANTHER" id="PTHR21145">
    <property type="entry name" value="CHORISMATE MUTASE"/>
    <property type="match status" value="1"/>
</dbReference>
<protein>
    <recommendedName>
        <fullName evidence="4">Chorismate mutase</fullName>
        <ecNumber evidence="3">5.4.99.5</ecNumber>
    </recommendedName>
</protein>
<dbReference type="InterPro" id="IPR002701">
    <property type="entry name" value="CM_II_prokaryot"/>
</dbReference>
<evidence type="ECO:0000313" key="15">
    <source>
        <dbReference type="Proteomes" id="UP000310158"/>
    </source>
</evidence>
<dbReference type="OrthoDB" id="191918at2759"/>
<evidence type="ECO:0000256" key="2">
    <source>
        <dbReference type="ARBA" id="ARBA00004817"/>
    </source>
</evidence>
<keyword evidence="10" id="KW-0413">Isomerase</keyword>
<organism evidence="14 15">
    <name type="scientific">Bondarzewia mesenterica</name>
    <dbReference type="NCBI Taxonomy" id="1095465"/>
    <lineage>
        <taxon>Eukaryota</taxon>
        <taxon>Fungi</taxon>
        <taxon>Dikarya</taxon>
        <taxon>Basidiomycota</taxon>
        <taxon>Agaricomycotina</taxon>
        <taxon>Agaricomycetes</taxon>
        <taxon>Russulales</taxon>
        <taxon>Bondarzewiaceae</taxon>
        <taxon>Bondarzewia</taxon>
    </lineage>
</organism>
<evidence type="ECO:0000256" key="12">
    <source>
        <dbReference type="SAM" id="SignalP"/>
    </source>
</evidence>
<keyword evidence="6" id="KW-0827">Tyrosine biosynthesis</keyword>
<gene>
    <name evidence="14" type="ORF">EW146_g511</name>
</gene>
<keyword evidence="9" id="KW-0584">Phenylalanine biosynthesis</keyword>
<dbReference type="SUPFAM" id="SSF48600">
    <property type="entry name" value="Chorismate mutase II"/>
    <property type="match status" value="1"/>
</dbReference>
<keyword evidence="8" id="KW-0057">Aromatic amino acid biosynthesis</keyword>
<reference evidence="14 15" key="1">
    <citation type="submission" date="2019-02" db="EMBL/GenBank/DDBJ databases">
        <title>Genome sequencing of the rare red list fungi Bondarzewia mesenterica.</title>
        <authorList>
            <person name="Buettner E."/>
            <person name="Kellner H."/>
        </authorList>
    </citation>
    <scope>NUCLEOTIDE SEQUENCE [LARGE SCALE GENOMIC DNA]</scope>
    <source>
        <strain evidence="14 15">DSM 108281</strain>
    </source>
</reference>
<comment type="caution">
    <text evidence="14">The sequence shown here is derived from an EMBL/GenBank/DDBJ whole genome shotgun (WGS) entry which is preliminary data.</text>
</comment>
<keyword evidence="12" id="KW-0732">Signal</keyword>
<name>A0A4S4M701_9AGAM</name>
<dbReference type="Proteomes" id="UP000310158">
    <property type="component" value="Unassembled WGS sequence"/>
</dbReference>
<evidence type="ECO:0000313" key="14">
    <source>
        <dbReference type="EMBL" id="THH20939.1"/>
    </source>
</evidence>
<dbReference type="GO" id="GO:0009094">
    <property type="term" value="P:L-phenylalanine biosynthetic process"/>
    <property type="evidence" value="ECO:0007669"/>
    <property type="project" value="UniProtKB-KW"/>
</dbReference>
<dbReference type="AlphaFoldDB" id="A0A4S4M701"/>
<comment type="pathway">
    <text evidence="2">Metabolic intermediate biosynthesis; prephenate biosynthesis; prephenate from chorismate: step 1/1.</text>
</comment>
<keyword evidence="15" id="KW-1185">Reference proteome</keyword>
<accession>A0A4S4M701</accession>
<dbReference type="InterPro" id="IPR036263">
    <property type="entry name" value="Chorismate_II_sf"/>
</dbReference>
<sequence>MKWTTLLFSITVSQFAFSNANSRPFLPVPNLTEIRNILSQLEAPIVRQVFAADSTQVFRFTTGFNVSAITERINLSADPAIYEDGGKRLLGFIHAREIVADASGRFKYGKLEYPFTLPLIFPDHATQSNPFPPGRFHQDTFSGNANLTSFYVNTLVPEFFTSQTSYFFHLDNSTVNNDAAMNLDATLLALLSHRAHIGKIVAETKFASNVTGYTPLIQSNNSEAIRTLLTNTTQETGVLAQASNAADEFSTAWIGSGALVPGAFAGDLRNATARLFRELIDLTTEVEVQYVSEKLTHLVFDPHVPLL</sequence>
<evidence type="ECO:0000256" key="10">
    <source>
        <dbReference type="ARBA" id="ARBA00023235"/>
    </source>
</evidence>
<dbReference type="Gene3D" id="1.10.590.10">
    <property type="entry name" value="Chorismate mutase, AroQ class superfamily, eukaryotic"/>
    <property type="match status" value="1"/>
</dbReference>
<comment type="catalytic activity">
    <reaction evidence="11">
        <text>chorismate = prephenate</text>
        <dbReference type="Rhea" id="RHEA:13897"/>
        <dbReference type="ChEBI" id="CHEBI:29748"/>
        <dbReference type="ChEBI" id="CHEBI:29934"/>
        <dbReference type="EC" id="5.4.99.5"/>
    </reaction>
    <physiologicalReaction direction="left-to-right" evidence="11">
        <dbReference type="Rhea" id="RHEA:13898"/>
    </physiologicalReaction>
</comment>
<keyword evidence="5" id="KW-0963">Cytoplasm</keyword>
<dbReference type="UniPathway" id="UPA00120">
    <property type="reaction ID" value="UER00203"/>
</dbReference>
<evidence type="ECO:0000256" key="3">
    <source>
        <dbReference type="ARBA" id="ARBA00012404"/>
    </source>
</evidence>
<dbReference type="PANTHER" id="PTHR21145:SF12">
    <property type="entry name" value="CHORISMATE MUTASE"/>
    <property type="match status" value="1"/>
</dbReference>
<evidence type="ECO:0000256" key="8">
    <source>
        <dbReference type="ARBA" id="ARBA00023141"/>
    </source>
</evidence>
<evidence type="ECO:0000256" key="6">
    <source>
        <dbReference type="ARBA" id="ARBA00022498"/>
    </source>
</evidence>
<feature type="signal peptide" evidence="12">
    <location>
        <begin position="1"/>
        <end position="22"/>
    </location>
</feature>
<dbReference type="GO" id="GO:0046417">
    <property type="term" value="P:chorismate metabolic process"/>
    <property type="evidence" value="ECO:0007669"/>
    <property type="project" value="InterPro"/>
</dbReference>
<evidence type="ECO:0000256" key="4">
    <source>
        <dbReference type="ARBA" id="ARBA00020296"/>
    </source>
</evidence>
<evidence type="ECO:0000256" key="7">
    <source>
        <dbReference type="ARBA" id="ARBA00022605"/>
    </source>
</evidence>
<dbReference type="Pfam" id="PF01817">
    <property type="entry name" value="CM_2"/>
    <property type="match status" value="1"/>
</dbReference>
<feature type="domain" description="Chorismate mutase" evidence="13">
    <location>
        <begin position="182"/>
        <end position="287"/>
    </location>
</feature>
<evidence type="ECO:0000256" key="1">
    <source>
        <dbReference type="ARBA" id="ARBA00004496"/>
    </source>
</evidence>
<proteinExistence type="predicted"/>
<evidence type="ECO:0000256" key="11">
    <source>
        <dbReference type="ARBA" id="ARBA00023979"/>
    </source>
</evidence>
<keyword evidence="7" id="KW-0028">Amino-acid biosynthesis</keyword>
<dbReference type="EC" id="5.4.99.5" evidence="3"/>
<dbReference type="EMBL" id="SGPL01000011">
    <property type="protein sequence ID" value="THH20939.1"/>
    <property type="molecule type" value="Genomic_DNA"/>
</dbReference>
<dbReference type="InterPro" id="IPR037039">
    <property type="entry name" value="CM_AroQ_sf_eucaryotic"/>
</dbReference>
<evidence type="ECO:0000259" key="13">
    <source>
        <dbReference type="Pfam" id="PF01817"/>
    </source>
</evidence>
<dbReference type="GO" id="GO:0004106">
    <property type="term" value="F:chorismate mutase activity"/>
    <property type="evidence" value="ECO:0007669"/>
    <property type="project" value="UniProtKB-EC"/>
</dbReference>
<evidence type="ECO:0000256" key="5">
    <source>
        <dbReference type="ARBA" id="ARBA00022490"/>
    </source>
</evidence>
<evidence type="ECO:0000256" key="9">
    <source>
        <dbReference type="ARBA" id="ARBA00023222"/>
    </source>
</evidence>
<dbReference type="InterPro" id="IPR008238">
    <property type="entry name" value="Chorismate_mutase_AroQ_euk"/>
</dbReference>
<feature type="chain" id="PRO_5020990587" description="Chorismate mutase" evidence="12">
    <location>
        <begin position="23"/>
        <end position="307"/>
    </location>
</feature>
<dbReference type="GO" id="GO:0005737">
    <property type="term" value="C:cytoplasm"/>
    <property type="evidence" value="ECO:0007669"/>
    <property type="project" value="UniProtKB-SubCell"/>
</dbReference>